<dbReference type="RefSeq" id="WP_301815651.1">
    <property type="nucleotide sequence ID" value="NZ_JAUJZH010000038.1"/>
</dbReference>
<keyword evidence="1" id="KW-0808">Transferase</keyword>
<dbReference type="InterPro" id="IPR043137">
    <property type="entry name" value="GGT_ssub_C"/>
</dbReference>
<dbReference type="EMBL" id="JAUKVY010000038">
    <property type="protein sequence ID" value="MDO1537304.1"/>
    <property type="molecule type" value="Genomic_DNA"/>
</dbReference>
<dbReference type="Proteomes" id="UP001169027">
    <property type="component" value="Unassembled WGS sequence"/>
</dbReference>
<dbReference type="PANTHER" id="PTHR43881">
    <property type="entry name" value="GAMMA-GLUTAMYLTRANSPEPTIDASE (AFU_ORTHOLOGUE AFUA_4G13580)"/>
    <property type="match status" value="1"/>
</dbReference>
<dbReference type="Gene3D" id="1.10.246.130">
    <property type="match status" value="1"/>
</dbReference>
<protein>
    <submittedName>
        <fullName evidence="1">Gamma-glutamyltransferase</fullName>
        <ecNumber evidence="1">2.3.2.2</ecNumber>
    </submittedName>
</protein>
<organism evidence="1 2">
    <name type="scientific">Variovorax ginsengisoli</name>
    <dbReference type="NCBI Taxonomy" id="363844"/>
    <lineage>
        <taxon>Bacteria</taxon>
        <taxon>Pseudomonadati</taxon>
        <taxon>Pseudomonadota</taxon>
        <taxon>Betaproteobacteria</taxon>
        <taxon>Burkholderiales</taxon>
        <taxon>Comamonadaceae</taxon>
        <taxon>Variovorax</taxon>
    </lineage>
</organism>
<dbReference type="InterPro" id="IPR029055">
    <property type="entry name" value="Ntn_hydrolases_N"/>
</dbReference>
<evidence type="ECO:0000313" key="1">
    <source>
        <dbReference type="EMBL" id="MDO1537304.1"/>
    </source>
</evidence>
<evidence type="ECO:0000313" key="2">
    <source>
        <dbReference type="Proteomes" id="UP001169027"/>
    </source>
</evidence>
<gene>
    <name evidence="1" type="ORF">Q2T77_34100</name>
</gene>
<dbReference type="InterPro" id="IPR052896">
    <property type="entry name" value="GGT-like_enzyme"/>
</dbReference>
<keyword evidence="2" id="KW-1185">Reference proteome</keyword>
<dbReference type="InterPro" id="IPR043138">
    <property type="entry name" value="GGT_lsub"/>
</dbReference>
<accession>A0ABT8SG38</accession>
<dbReference type="SUPFAM" id="SSF56235">
    <property type="entry name" value="N-terminal nucleophile aminohydrolases (Ntn hydrolases)"/>
    <property type="match status" value="1"/>
</dbReference>
<name>A0ABT8SG38_9BURK</name>
<keyword evidence="1" id="KW-0012">Acyltransferase</keyword>
<comment type="caution">
    <text evidence="1">The sequence shown here is derived from an EMBL/GenBank/DDBJ whole genome shotgun (WGS) entry which is preliminary data.</text>
</comment>
<proteinExistence type="predicted"/>
<dbReference type="Gene3D" id="3.60.20.40">
    <property type="match status" value="1"/>
</dbReference>
<dbReference type="PANTHER" id="PTHR43881:SF1">
    <property type="entry name" value="GAMMA-GLUTAMYLTRANSPEPTIDASE (AFU_ORTHOLOGUE AFUA_4G13580)"/>
    <property type="match status" value="1"/>
</dbReference>
<dbReference type="Pfam" id="PF01019">
    <property type="entry name" value="G_glu_transpept"/>
    <property type="match status" value="1"/>
</dbReference>
<dbReference type="EC" id="2.3.2.2" evidence="1"/>
<dbReference type="GO" id="GO:0103068">
    <property type="term" value="F:leukotriene C4 gamma-glutamyl transferase activity"/>
    <property type="evidence" value="ECO:0007669"/>
    <property type="project" value="UniProtKB-EC"/>
</dbReference>
<sequence length="268" mass="28498">MAASRPVLPPVTSHAILEHLDYEVLPAAHASMRLEIEAMRMAFGDLYAHNSDPATMRMSVSDLLDMQRLTALANTIETSAASPRARVAPTSSGTVYLCAADKEGRMVSYIQSNYRGFGSGLVVPGTGIALQNRGAGFTLQPGHANEAAGGKLPSHTILPGFLFQDEKPVMAFGVMGANMQSQGHVQMVIHSVEGLNPQASSDAPRWRIDDQGQLIVEASMPTECVQGLRTMGHDAKVMPADTLEFGSAQLVQRLPGDDIAYVAGSTVP</sequence>
<reference evidence="1" key="1">
    <citation type="submission" date="2023-06" db="EMBL/GenBank/DDBJ databases">
        <authorList>
            <person name="Jiang Y."/>
            <person name="Liu Q."/>
        </authorList>
    </citation>
    <scope>NUCLEOTIDE SEQUENCE</scope>
    <source>
        <strain evidence="1">CGMCC 1.12090</strain>
    </source>
</reference>